<name>A0A7X5U6Y1_9GAMM</name>
<gene>
    <name evidence="2" type="ORF">HBF25_00965</name>
</gene>
<dbReference type="EMBL" id="JAARLZ010000001">
    <property type="protein sequence ID" value="NII04951.1"/>
    <property type="molecule type" value="Genomic_DNA"/>
</dbReference>
<feature type="compositionally biased region" description="Basic and acidic residues" evidence="1">
    <location>
        <begin position="233"/>
        <end position="242"/>
    </location>
</feature>
<sequence>MPGATANAYAQAYAREHDGKVLTEREWDSFGVDLMKRDYVARSERFRSGETQLALNLPARDIQKAHDDSFNNIQIDPNAWTPRKLLEAAHQKDIEEKHRIDRGEMCPEEAGHHADTHWSTMLNNGYGGLHRMSATALQASVDRVMSPDDQKGYITDMAAAYFTAMKGRSHLSPDIIGQKDHYFGRDRNGDWSEFRTLHTAVGTETDMRDVTDPKTIQELEDTRSLRLERKAAREAFHPDDPGKLQASPHPLADSRPSSSFPSAADDPVYASMRLQLPLDVSDDQVAQMAVRARGIGIHHERDLAGVDVEGRELVCRGVRPGSEVTVAMDTPAPPKEQSIALARGLDQHVFEQSQQQAMQQAQQMAMQQEGPVMRL</sequence>
<protein>
    <recommendedName>
        <fullName evidence="4">Hemolysin</fullName>
    </recommendedName>
</protein>
<dbReference type="AlphaFoldDB" id="A0A7X5U6Y1"/>
<proteinExistence type="predicted"/>
<feature type="region of interest" description="Disordered" evidence="1">
    <location>
        <begin position="233"/>
        <end position="264"/>
    </location>
</feature>
<evidence type="ECO:0000313" key="3">
    <source>
        <dbReference type="Proteomes" id="UP000490980"/>
    </source>
</evidence>
<dbReference type="Proteomes" id="UP000490980">
    <property type="component" value="Unassembled WGS sequence"/>
</dbReference>
<organism evidence="2 3">
    <name type="scientific">Luteibacter anthropi</name>
    <dbReference type="NCBI Taxonomy" id="564369"/>
    <lineage>
        <taxon>Bacteria</taxon>
        <taxon>Pseudomonadati</taxon>
        <taxon>Pseudomonadota</taxon>
        <taxon>Gammaproteobacteria</taxon>
        <taxon>Lysobacterales</taxon>
        <taxon>Rhodanobacteraceae</taxon>
        <taxon>Luteibacter</taxon>
    </lineage>
</organism>
<accession>A0A7X5U6Y1</accession>
<evidence type="ECO:0000256" key="1">
    <source>
        <dbReference type="SAM" id="MobiDB-lite"/>
    </source>
</evidence>
<dbReference type="RefSeq" id="WP_166945701.1">
    <property type="nucleotide sequence ID" value="NZ_JAARLZ010000001.1"/>
</dbReference>
<comment type="caution">
    <text evidence="2">The sequence shown here is derived from an EMBL/GenBank/DDBJ whole genome shotgun (WGS) entry which is preliminary data.</text>
</comment>
<feature type="compositionally biased region" description="Low complexity" evidence="1">
    <location>
        <begin position="253"/>
        <end position="264"/>
    </location>
</feature>
<evidence type="ECO:0000313" key="2">
    <source>
        <dbReference type="EMBL" id="NII04951.1"/>
    </source>
</evidence>
<reference evidence="2 3" key="1">
    <citation type="submission" date="2020-03" db="EMBL/GenBank/DDBJ databases">
        <authorList>
            <person name="Lai Q."/>
        </authorList>
    </citation>
    <scope>NUCLEOTIDE SEQUENCE [LARGE SCALE GENOMIC DNA]</scope>
    <source>
        <strain evidence="2 3">CCUG 25036</strain>
    </source>
</reference>
<keyword evidence="3" id="KW-1185">Reference proteome</keyword>
<evidence type="ECO:0008006" key="4">
    <source>
        <dbReference type="Google" id="ProtNLM"/>
    </source>
</evidence>